<evidence type="ECO:0000256" key="3">
    <source>
        <dbReference type="ARBA" id="ARBA00022670"/>
    </source>
</evidence>
<dbReference type="AlphaFoldDB" id="A0A177B9X0"/>
<proteinExistence type="inferred from homology"/>
<evidence type="ECO:0000256" key="9">
    <source>
        <dbReference type="PROSITE-ProRule" id="PRU01357"/>
    </source>
</evidence>
<feature type="binding site" evidence="8">
    <location>
        <position position="414"/>
    </location>
    <ligand>
        <name>Zn(2+)</name>
        <dbReference type="ChEBI" id="CHEBI:29105"/>
        <label>4</label>
        <note>catalytic</note>
    </ligand>
</feature>
<keyword evidence="1 8" id="KW-0031">Aminopeptidase</keyword>
<evidence type="ECO:0000259" key="12">
    <source>
        <dbReference type="PROSITE" id="PS52013"/>
    </source>
</evidence>
<evidence type="ECO:0000256" key="11">
    <source>
        <dbReference type="SAM" id="Coils"/>
    </source>
</evidence>
<dbReference type="GO" id="GO:0008270">
    <property type="term" value="F:zinc ion binding"/>
    <property type="evidence" value="ECO:0007669"/>
    <property type="project" value="UniProtKB-KW"/>
</dbReference>
<dbReference type="NCBIfam" id="TIGR00500">
    <property type="entry name" value="met_pdase_I"/>
    <property type="match status" value="1"/>
</dbReference>
<comment type="cofactor">
    <cofactor evidence="10">
        <name>Co(2+)</name>
        <dbReference type="ChEBI" id="CHEBI:48828"/>
    </cofactor>
    <cofactor evidence="10">
        <name>Zn(2+)</name>
        <dbReference type="ChEBI" id="CHEBI:29105"/>
    </cofactor>
    <cofactor evidence="10">
        <name>Mn(2+)</name>
        <dbReference type="ChEBI" id="CHEBI:29035"/>
    </cofactor>
    <cofactor evidence="10">
        <name>Fe(2+)</name>
        <dbReference type="ChEBI" id="CHEBI:29033"/>
    </cofactor>
    <text evidence="10">Binds 2 divalent metal cations per subunit. Has a high-affinity and a low affinity metal-binding site. The true nature of the physiological cofactor is under debate. The enzyme is active with cobalt, zinc, manganese or divalent iron ions.</text>
</comment>
<dbReference type="EC" id="3.4.11.18" evidence="10"/>
<feature type="binding site" evidence="8">
    <location>
        <position position="342"/>
    </location>
    <ligand>
        <name>Zn(2+)</name>
        <dbReference type="ChEBI" id="CHEBI:29105"/>
        <label>4</label>
        <note>catalytic</note>
    </ligand>
</feature>
<evidence type="ECO:0000256" key="7">
    <source>
        <dbReference type="ARBA" id="ARBA00022833"/>
    </source>
</evidence>
<feature type="binding site" evidence="8">
    <location>
        <position position="446"/>
    </location>
    <ligand>
        <name>Zn(2+)</name>
        <dbReference type="ChEBI" id="CHEBI:29105"/>
        <label>4</label>
        <note>catalytic</note>
    </ligand>
</feature>
<evidence type="ECO:0000256" key="8">
    <source>
        <dbReference type="HAMAP-Rule" id="MF_03174"/>
    </source>
</evidence>
<name>A0A177B9X0_9BILA</name>
<dbReference type="PRINTS" id="PR00599">
    <property type="entry name" value="MAPEPTIDASE"/>
</dbReference>
<dbReference type="CDD" id="cd01086">
    <property type="entry name" value="MetAP1"/>
    <property type="match status" value="1"/>
</dbReference>
<evidence type="ECO:0000313" key="14">
    <source>
        <dbReference type="Proteomes" id="UP000078046"/>
    </source>
</evidence>
<dbReference type="PANTHER" id="PTHR43330">
    <property type="entry name" value="METHIONINE AMINOPEPTIDASE"/>
    <property type="match status" value="1"/>
</dbReference>
<keyword evidence="3 8" id="KW-0645">Protease</keyword>
<feature type="binding site" evidence="8">
    <location>
        <position position="331"/>
    </location>
    <ligand>
        <name>Zn(2+)</name>
        <dbReference type="ChEBI" id="CHEBI:29105"/>
        <label>3</label>
    </ligand>
</feature>
<comment type="subcellular location">
    <subcellularLocation>
        <location evidence="8">Cytoplasm</location>
    </subcellularLocation>
</comment>
<dbReference type="GO" id="GO:0070006">
    <property type="term" value="F:metalloaminopeptidase activity"/>
    <property type="evidence" value="ECO:0007669"/>
    <property type="project" value="UniProtKB-UniRule"/>
</dbReference>
<keyword evidence="11" id="KW-0175">Coiled coil</keyword>
<dbReference type="Pfam" id="PF15801">
    <property type="entry name" value="zf-C6H2"/>
    <property type="match status" value="1"/>
</dbReference>
<dbReference type="Gene3D" id="3.90.230.10">
    <property type="entry name" value="Creatinase/methionine aminopeptidase superfamily"/>
    <property type="match status" value="1"/>
</dbReference>
<dbReference type="OrthoDB" id="3209743at2759"/>
<keyword evidence="5 9" id="KW-0863">Zinc-finger</keyword>
<dbReference type="HAMAP" id="MF_01974">
    <property type="entry name" value="MetAP_1"/>
    <property type="match status" value="1"/>
</dbReference>
<dbReference type="InterPro" id="IPR031615">
    <property type="entry name" value="Zfn-C6H2"/>
</dbReference>
<evidence type="ECO:0000256" key="2">
    <source>
        <dbReference type="ARBA" id="ARBA00022490"/>
    </source>
</evidence>
<comment type="catalytic activity">
    <reaction evidence="8 10">
        <text>Release of N-terminal amino acids, preferentially methionine, from peptides and arylamides.</text>
        <dbReference type="EC" id="3.4.11.18"/>
    </reaction>
</comment>
<evidence type="ECO:0000256" key="10">
    <source>
        <dbReference type="RuleBase" id="RU003653"/>
    </source>
</evidence>
<comment type="similarity">
    <text evidence="8 9">Belongs to the peptidase M24A family. Methionine aminopeptidase type 1 subfamily.</text>
</comment>
<feature type="binding site" evidence="8">
    <location>
        <position position="342"/>
    </location>
    <ligand>
        <name>Zn(2+)</name>
        <dbReference type="ChEBI" id="CHEBI:29105"/>
        <label>3</label>
    </ligand>
</feature>
<feature type="domain" description="C6H2-type" evidence="12">
    <location>
        <begin position="136"/>
        <end position="189"/>
    </location>
</feature>
<comment type="function">
    <text evidence="8 10">Cotranslationally removes the N-terminal methionine from nascent proteins. The N-terminal methionine is often cleaved when the second residue in the primary sequence is small and uncharged (Met-Ala-, Cys, Gly, Pro, Ser, Thr, or Val).</text>
</comment>
<feature type="coiled-coil region" evidence="11">
    <location>
        <begin position="80"/>
        <end position="107"/>
    </location>
</feature>
<keyword evidence="14" id="KW-1185">Reference proteome</keyword>
<dbReference type="GO" id="GO:0005829">
    <property type="term" value="C:cytosol"/>
    <property type="evidence" value="ECO:0007669"/>
    <property type="project" value="TreeGrafter"/>
</dbReference>
<reference evidence="13 14" key="1">
    <citation type="submission" date="2016-04" db="EMBL/GenBank/DDBJ databases">
        <title>The genome of Intoshia linei affirms orthonectids as highly simplified spiralians.</title>
        <authorList>
            <person name="Mikhailov K.V."/>
            <person name="Slusarev G.S."/>
            <person name="Nikitin M.A."/>
            <person name="Logacheva M.D."/>
            <person name="Penin A."/>
            <person name="Aleoshin V."/>
            <person name="Panchin Y.V."/>
        </authorList>
    </citation>
    <scope>NUCLEOTIDE SEQUENCE [LARGE SCALE GENOMIC DNA]</scope>
    <source>
        <strain evidence="13">Intl2013</strain>
        <tissue evidence="13">Whole animal</tissue>
    </source>
</reference>
<dbReference type="PROSITE" id="PS52013">
    <property type="entry name" value="ZF_C6H2"/>
    <property type="match status" value="1"/>
</dbReference>
<dbReference type="PANTHER" id="PTHR43330:SF7">
    <property type="entry name" value="METHIONINE AMINOPEPTIDASE 1"/>
    <property type="match status" value="1"/>
</dbReference>
<keyword evidence="7" id="KW-0862">Zinc</keyword>
<feature type="binding site" evidence="8">
    <location>
        <position position="314"/>
    </location>
    <ligand>
        <name>a protein</name>
        <dbReference type="ChEBI" id="CHEBI:16541"/>
    </ligand>
    <ligandPart>
        <name>N-terminal L-methionine residue</name>
        <dbReference type="ChEBI" id="CHEBI:64731"/>
    </ligandPart>
</feature>
<dbReference type="EMBL" id="LWCA01000148">
    <property type="protein sequence ID" value="OAF70443.1"/>
    <property type="molecule type" value="Genomic_DNA"/>
</dbReference>
<dbReference type="InterPro" id="IPR036005">
    <property type="entry name" value="Creatinase/aminopeptidase-like"/>
</dbReference>
<sequence length="510" mass="57278">MENEELEFISKEEFNITGMSDLGSATPPTLIDLDDSMMAPEHIQIDTTIGNYKQNPKVDTSYRRNIEQKTPQDEESIETFKKSQLGLKDLTERIMELERTKETYQKAIIYCKKNVILFKLLKLMIESQESLIGVKSTICIGFHCNKKATLQCPICLKMKLPVAKFCGQQCFKSNWIQHKILHTNVDVFKNYQFSGSLRPSVRRTALRKVPDSILETAPVYAKRKDGMDLVEEKAKGGPIRILNETEIGKMKIVGRLARAVLDAGLKAAKVGVTTEEIDKVVHEKSIELNCYPSPLNYYNFPASVCTSVNEVICHGIPDARALVDGDLLNIDVTVHYDGFHGDLNETILIGDKYSSKTDDKFLNRGRNLVETTYKCISAAIGIVKPGAKFCDIGKTIEKIANLKGFSVVKSYCGHGIHSLFHAPPNIAHFANNKPGIIKAGMCFTIEPMINEGSHYDNIWPDDWTAVTADGKRSAQFEQTLLVTETGCEILTLRQENNGKPHFMDSDYYKY</sequence>
<evidence type="ECO:0000256" key="6">
    <source>
        <dbReference type="ARBA" id="ARBA00022801"/>
    </source>
</evidence>
<dbReference type="Proteomes" id="UP000078046">
    <property type="component" value="Unassembled WGS sequence"/>
</dbReference>
<feature type="binding site" evidence="8">
    <location>
        <position position="477"/>
    </location>
    <ligand>
        <name>Zn(2+)</name>
        <dbReference type="ChEBI" id="CHEBI:29105"/>
        <label>3</label>
    </ligand>
</feature>
<keyword evidence="4 8" id="KW-0479">Metal-binding</keyword>
<organism evidence="13 14">
    <name type="scientific">Intoshia linei</name>
    <dbReference type="NCBI Taxonomy" id="1819745"/>
    <lineage>
        <taxon>Eukaryota</taxon>
        <taxon>Metazoa</taxon>
        <taxon>Spiralia</taxon>
        <taxon>Lophotrochozoa</taxon>
        <taxon>Mesozoa</taxon>
        <taxon>Orthonectida</taxon>
        <taxon>Rhopaluridae</taxon>
        <taxon>Intoshia</taxon>
    </lineage>
</organism>
<dbReference type="InterPro" id="IPR000994">
    <property type="entry name" value="Pept_M24"/>
</dbReference>
<evidence type="ECO:0000256" key="1">
    <source>
        <dbReference type="ARBA" id="ARBA00022438"/>
    </source>
</evidence>
<comment type="caution">
    <text evidence="13">The sequence shown here is derived from an EMBL/GenBank/DDBJ whole genome shotgun (WGS) entry which is preliminary data.</text>
</comment>
<evidence type="ECO:0000256" key="5">
    <source>
        <dbReference type="ARBA" id="ARBA00022771"/>
    </source>
</evidence>
<keyword evidence="6 8" id="KW-0378">Hydrolase</keyword>
<feature type="binding site" evidence="8">
    <location>
        <position position="477"/>
    </location>
    <ligand>
        <name>Zn(2+)</name>
        <dbReference type="ChEBI" id="CHEBI:29105"/>
        <label>4</label>
        <note>catalytic</note>
    </ligand>
</feature>
<feature type="binding site" evidence="8">
    <location>
        <position position="421"/>
    </location>
    <ligand>
        <name>a protein</name>
        <dbReference type="ChEBI" id="CHEBI:16541"/>
    </ligand>
    <ligandPart>
        <name>N-terminal L-methionine residue</name>
        <dbReference type="ChEBI" id="CHEBI:64731"/>
    </ligandPart>
</feature>
<comment type="cofactor">
    <cofactor evidence="8">
        <name>Zn(2+)</name>
        <dbReference type="ChEBI" id="CHEBI:29105"/>
    </cofactor>
    <cofactor evidence="8">
        <name>Co(2+)</name>
        <dbReference type="ChEBI" id="CHEBI:48828"/>
    </cofactor>
    <cofactor evidence="8">
        <name>Mn(2+)</name>
        <dbReference type="ChEBI" id="CHEBI:29035"/>
    </cofactor>
    <cofactor evidence="8">
        <name>Fe(2+)</name>
        <dbReference type="ChEBI" id="CHEBI:29033"/>
    </cofactor>
    <text evidence="8">Binds 2 divalent metal cations per subunit. Has a high-affinity and a low affinity metal-binding site. The true nature of the physiological cofactor is under debate. The enzyme is active with zinc, cobalt, manganese or divalent iron ions. Has high activity with zinc; zinc cofactor is transferred into the active site region by the ZNG1 zinc chaperone.</text>
</comment>
<accession>A0A177B9X0</accession>
<dbReference type="GO" id="GO:0006508">
    <property type="term" value="P:proteolysis"/>
    <property type="evidence" value="ECO:0007669"/>
    <property type="project" value="UniProtKB-KW"/>
</dbReference>
<evidence type="ECO:0000313" key="13">
    <source>
        <dbReference type="EMBL" id="OAF70443.1"/>
    </source>
</evidence>
<dbReference type="MEROPS" id="M24.017"/>
<dbReference type="InterPro" id="IPR001714">
    <property type="entry name" value="Pept_M24_MAP"/>
</dbReference>
<dbReference type="PROSITE" id="PS00680">
    <property type="entry name" value="MAP_1"/>
    <property type="match status" value="1"/>
</dbReference>
<evidence type="ECO:0000256" key="4">
    <source>
        <dbReference type="ARBA" id="ARBA00022723"/>
    </source>
</evidence>
<dbReference type="Pfam" id="PF00557">
    <property type="entry name" value="Peptidase_M24"/>
    <property type="match status" value="1"/>
</dbReference>
<comment type="subunit">
    <text evidence="8">Associates with the 60S ribosomal subunit of the 80S translational complex.</text>
</comment>
<dbReference type="GO" id="GO:0004239">
    <property type="term" value="F:initiator methionyl aminopeptidase activity"/>
    <property type="evidence" value="ECO:0007669"/>
    <property type="project" value="UniProtKB-UniRule"/>
</dbReference>
<dbReference type="SUPFAM" id="SSF55920">
    <property type="entry name" value="Creatinase/aminopeptidase"/>
    <property type="match status" value="1"/>
</dbReference>
<gene>
    <name evidence="13" type="ORF">A3Q56_01811</name>
</gene>
<keyword evidence="2 8" id="KW-0963">Cytoplasm</keyword>
<dbReference type="InterPro" id="IPR002467">
    <property type="entry name" value="Pept_M24A_MAP1"/>
</dbReference>
<protein>
    <recommendedName>
        <fullName evidence="10">Methionine aminopeptidase</fullName>
        <ecNumber evidence="10">3.4.11.18</ecNumber>
    </recommendedName>
</protein>